<dbReference type="AlphaFoldDB" id="A0AAN7JMT6"/>
<dbReference type="Proteomes" id="UP001345219">
    <property type="component" value="Chromosome 21"/>
</dbReference>
<feature type="region of interest" description="Disordered" evidence="1">
    <location>
        <begin position="78"/>
        <end position="101"/>
    </location>
</feature>
<evidence type="ECO:0000313" key="2">
    <source>
        <dbReference type="EMBL" id="KAK4750195.1"/>
    </source>
</evidence>
<feature type="compositionally biased region" description="Basic residues" evidence="1">
    <location>
        <begin position="91"/>
        <end position="101"/>
    </location>
</feature>
<dbReference type="EMBL" id="JAXIOK010000018">
    <property type="protein sequence ID" value="KAK4750195.1"/>
    <property type="molecule type" value="Genomic_DNA"/>
</dbReference>
<feature type="compositionally biased region" description="Low complexity" evidence="1">
    <location>
        <begin position="78"/>
        <end position="90"/>
    </location>
</feature>
<evidence type="ECO:0000313" key="3">
    <source>
        <dbReference type="Proteomes" id="UP001345219"/>
    </source>
</evidence>
<evidence type="ECO:0000256" key="1">
    <source>
        <dbReference type="SAM" id="MobiDB-lite"/>
    </source>
</evidence>
<reference evidence="2 3" key="1">
    <citation type="journal article" date="2023" name="Hortic Res">
        <title>Pangenome of water caltrop reveals structural variations and asymmetric subgenome divergence after allopolyploidization.</title>
        <authorList>
            <person name="Zhang X."/>
            <person name="Chen Y."/>
            <person name="Wang L."/>
            <person name="Yuan Y."/>
            <person name="Fang M."/>
            <person name="Shi L."/>
            <person name="Lu R."/>
            <person name="Comes H.P."/>
            <person name="Ma Y."/>
            <person name="Chen Y."/>
            <person name="Huang G."/>
            <person name="Zhou Y."/>
            <person name="Zheng Z."/>
            <person name="Qiu Y."/>
        </authorList>
    </citation>
    <scope>NUCLEOTIDE SEQUENCE [LARGE SCALE GENOMIC DNA]</scope>
    <source>
        <tissue evidence="2">Roots</tissue>
    </source>
</reference>
<protein>
    <submittedName>
        <fullName evidence="2">Uncharacterized protein</fullName>
    </submittedName>
</protein>
<gene>
    <name evidence="2" type="ORF">SAY87_027644</name>
</gene>
<comment type="caution">
    <text evidence="2">The sequence shown here is derived from an EMBL/GenBank/DDBJ whole genome shotgun (WGS) entry which is preliminary data.</text>
</comment>
<accession>A0AAN7JMT6</accession>
<organism evidence="2 3">
    <name type="scientific">Trapa incisa</name>
    <dbReference type="NCBI Taxonomy" id="236973"/>
    <lineage>
        <taxon>Eukaryota</taxon>
        <taxon>Viridiplantae</taxon>
        <taxon>Streptophyta</taxon>
        <taxon>Embryophyta</taxon>
        <taxon>Tracheophyta</taxon>
        <taxon>Spermatophyta</taxon>
        <taxon>Magnoliopsida</taxon>
        <taxon>eudicotyledons</taxon>
        <taxon>Gunneridae</taxon>
        <taxon>Pentapetalae</taxon>
        <taxon>rosids</taxon>
        <taxon>malvids</taxon>
        <taxon>Myrtales</taxon>
        <taxon>Lythraceae</taxon>
        <taxon>Trapa</taxon>
    </lineage>
</organism>
<sequence>MCRFVPKDHGEGIWGVHAGYEFNSDGQVAGAKPTGRGHVTGAGHGELSLCRMMIWLKILDGDMAVILLGGLPYLAAGVGSSQVSPHSPSSQRRRRNKSNGI</sequence>
<name>A0AAN7JMT6_9MYRT</name>
<keyword evidence="3" id="KW-1185">Reference proteome</keyword>
<proteinExistence type="predicted"/>